<reference evidence="2 3" key="1">
    <citation type="submission" date="2021-03" db="EMBL/GenBank/DDBJ databases">
        <title>Genomic Encyclopedia of Type Strains, Phase IV (KMG-IV): sequencing the most valuable type-strain genomes for metagenomic binning, comparative biology and taxonomic classification.</title>
        <authorList>
            <person name="Goeker M."/>
        </authorList>
    </citation>
    <scope>NUCLEOTIDE SEQUENCE [LARGE SCALE GENOMIC DNA]</scope>
    <source>
        <strain evidence="2 3">DSM 6139</strain>
    </source>
</reference>
<sequence>MNNMELKAKVDKAMADIISAKGFAAPVDVLIEIGILSRKDYDDWRSGRVPYLESVCRTNLSKLSMAMHEIRSYADKNGLKPSWTAYMHKGKPLRFSRSSDEKIERSYSTHYVSKKKKEQT</sequence>
<dbReference type="EMBL" id="JAGGKC010000017">
    <property type="protein sequence ID" value="MBP1919633.1"/>
    <property type="molecule type" value="Genomic_DNA"/>
</dbReference>
<keyword evidence="3" id="KW-1185">Reference proteome</keyword>
<dbReference type="RefSeq" id="WP_209459828.1">
    <property type="nucleotide sequence ID" value="NZ_JAGGKC010000017.1"/>
</dbReference>
<proteinExistence type="predicted"/>
<evidence type="ECO:0000313" key="3">
    <source>
        <dbReference type="Proteomes" id="UP001519271"/>
    </source>
</evidence>
<protein>
    <submittedName>
        <fullName evidence="2">Uncharacterized protein</fullName>
    </submittedName>
</protein>
<evidence type="ECO:0000256" key="1">
    <source>
        <dbReference type="SAM" id="MobiDB-lite"/>
    </source>
</evidence>
<name>A0ABS4G503_9CLOT</name>
<organism evidence="2 3">
    <name type="scientific">Youngiibacter multivorans</name>
    <dbReference type="NCBI Taxonomy" id="937251"/>
    <lineage>
        <taxon>Bacteria</taxon>
        <taxon>Bacillati</taxon>
        <taxon>Bacillota</taxon>
        <taxon>Clostridia</taxon>
        <taxon>Eubacteriales</taxon>
        <taxon>Clostridiaceae</taxon>
        <taxon>Youngiibacter</taxon>
    </lineage>
</organism>
<accession>A0ABS4G503</accession>
<evidence type="ECO:0000313" key="2">
    <source>
        <dbReference type="EMBL" id="MBP1919633.1"/>
    </source>
</evidence>
<gene>
    <name evidence="2" type="ORF">J2Z34_002123</name>
</gene>
<feature type="region of interest" description="Disordered" evidence="1">
    <location>
        <begin position="97"/>
        <end position="120"/>
    </location>
</feature>
<feature type="compositionally biased region" description="Basic and acidic residues" evidence="1">
    <location>
        <begin position="97"/>
        <end position="107"/>
    </location>
</feature>
<comment type="caution">
    <text evidence="2">The sequence shown here is derived from an EMBL/GenBank/DDBJ whole genome shotgun (WGS) entry which is preliminary data.</text>
</comment>
<dbReference type="Proteomes" id="UP001519271">
    <property type="component" value="Unassembled WGS sequence"/>
</dbReference>